<proteinExistence type="predicted"/>
<dbReference type="Proteomes" id="UP000190092">
    <property type="component" value="Unassembled WGS sequence"/>
</dbReference>
<evidence type="ECO:0000313" key="1">
    <source>
        <dbReference type="EMBL" id="SKA30315.1"/>
    </source>
</evidence>
<evidence type="ECO:0000313" key="2">
    <source>
        <dbReference type="Proteomes" id="UP000190092"/>
    </source>
</evidence>
<reference evidence="2" key="1">
    <citation type="submission" date="2017-02" db="EMBL/GenBank/DDBJ databases">
        <authorList>
            <person name="Varghese N."/>
            <person name="Submissions S."/>
        </authorList>
    </citation>
    <scope>NUCLEOTIDE SEQUENCE [LARGE SCALE GENOMIC DNA]</scope>
    <source>
        <strain evidence="2">ATCC 27094</strain>
    </source>
</reference>
<dbReference type="RefSeq" id="WP_139374071.1">
    <property type="nucleotide sequence ID" value="NZ_FUWJ01000009.1"/>
</dbReference>
<keyword evidence="2" id="KW-1185">Reference proteome</keyword>
<gene>
    <name evidence="1" type="ORF">SAMN02745126_04938</name>
</gene>
<dbReference type="OrthoDB" id="8455322at2"/>
<protein>
    <submittedName>
        <fullName evidence="1">Uncharacterized protein</fullName>
    </submittedName>
</protein>
<dbReference type="AlphaFoldDB" id="A0A1T4SQ21"/>
<organism evidence="1 2">
    <name type="scientific">Enhydrobacter aerosaccus</name>
    <dbReference type="NCBI Taxonomy" id="225324"/>
    <lineage>
        <taxon>Bacteria</taxon>
        <taxon>Pseudomonadati</taxon>
        <taxon>Pseudomonadota</taxon>
        <taxon>Alphaproteobacteria</taxon>
        <taxon>Hyphomicrobiales</taxon>
        <taxon>Enhydrobacter</taxon>
    </lineage>
</organism>
<dbReference type="EMBL" id="FUWJ01000009">
    <property type="protein sequence ID" value="SKA30315.1"/>
    <property type="molecule type" value="Genomic_DNA"/>
</dbReference>
<accession>A0A1T4SQ21</accession>
<sequence>MGKCPAGFPADRRQALLDRAIPHITRPPYSEAFPKRLYVVDRDGTIYTAQTTNPGDSYHGYPYTGRMGSRLIAALRALARQDGCEKAFDAWVKSHITVGGPPDL</sequence>
<name>A0A1T4SQ21_9HYPH</name>